<organism evidence="5 6">
    <name type="scientific">Urechidicola vernalis</name>
    <dbReference type="NCBI Taxonomy" id="3075600"/>
    <lineage>
        <taxon>Bacteria</taxon>
        <taxon>Pseudomonadati</taxon>
        <taxon>Bacteroidota</taxon>
        <taxon>Flavobacteriia</taxon>
        <taxon>Flavobacteriales</taxon>
        <taxon>Flavobacteriaceae</taxon>
        <taxon>Urechidicola</taxon>
    </lineage>
</organism>
<dbReference type="Proteomes" id="UP001252186">
    <property type="component" value="Unassembled WGS sequence"/>
</dbReference>
<dbReference type="InterPro" id="IPR013762">
    <property type="entry name" value="Integrase-like_cat_sf"/>
</dbReference>
<dbReference type="PANTHER" id="PTHR30349:SF64">
    <property type="entry name" value="PROPHAGE INTEGRASE INTD-RELATED"/>
    <property type="match status" value="1"/>
</dbReference>
<dbReference type="InterPro" id="IPR011010">
    <property type="entry name" value="DNA_brk_join_enz"/>
</dbReference>
<dbReference type="PANTHER" id="PTHR30349">
    <property type="entry name" value="PHAGE INTEGRASE-RELATED"/>
    <property type="match status" value="1"/>
</dbReference>
<dbReference type="Gene3D" id="1.10.443.10">
    <property type="entry name" value="Intergrase catalytic core"/>
    <property type="match status" value="1"/>
</dbReference>
<protein>
    <submittedName>
        <fullName evidence="5">Site-specific integrase</fullName>
    </submittedName>
</protein>
<comment type="similarity">
    <text evidence="1">Belongs to the 'phage' integrase family.</text>
</comment>
<evidence type="ECO:0000256" key="3">
    <source>
        <dbReference type="ARBA" id="ARBA00023172"/>
    </source>
</evidence>
<dbReference type="SUPFAM" id="SSF56349">
    <property type="entry name" value="DNA breaking-rejoining enzymes"/>
    <property type="match status" value="1"/>
</dbReference>
<proteinExistence type="inferred from homology"/>
<comment type="caution">
    <text evidence="5">The sequence shown here is derived from an EMBL/GenBank/DDBJ whole genome shotgun (WGS) entry which is preliminary data.</text>
</comment>
<dbReference type="RefSeq" id="WP_311592516.1">
    <property type="nucleotide sequence ID" value="NZ_JAVRHV010000001.1"/>
</dbReference>
<dbReference type="InterPro" id="IPR050090">
    <property type="entry name" value="Tyrosine_recombinase_XerCD"/>
</dbReference>
<dbReference type="InterPro" id="IPR010998">
    <property type="entry name" value="Integrase_recombinase_N"/>
</dbReference>
<reference evidence="5 6" key="1">
    <citation type="submission" date="2023-09" db="EMBL/GenBank/DDBJ databases">
        <authorList>
            <person name="Rey-Velasco X."/>
        </authorList>
    </citation>
    <scope>NUCLEOTIDE SEQUENCE [LARGE SCALE GENOMIC DNA]</scope>
    <source>
        <strain evidence="5 6">P050</strain>
    </source>
</reference>
<evidence type="ECO:0000256" key="1">
    <source>
        <dbReference type="ARBA" id="ARBA00008857"/>
    </source>
</evidence>
<evidence type="ECO:0000259" key="4">
    <source>
        <dbReference type="PROSITE" id="PS51898"/>
    </source>
</evidence>
<dbReference type="InterPro" id="IPR035386">
    <property type="entry name" value="Arm-DNA-bind_5"/>
</dbReference>
<evidence type="ECO:0000313" key="5">
    <source>
        <dbReference type="EMBL" id="MDT0552635.1"/>
    </source>
</evidence>
<dbReference type="Pfam" id="PF00589">
    <property type="entry name" value="Phage_integrase"/>
    <property type="match status" value="1"/>
</dbReference>
<dbReference type="CDD" id="cd01185">
    <property type="entry name" value="INTN1_C_like"/>
    <property type="match status" value="1"/>
</dbReference>
<dbReference type="EMBL" id="JAVRHV010000001">
    <property type="protein sequence ID" value="MDT0552635.1"/>
    <property type="molecule type" value="Genomic_DNA"/>
</dbReference>
<evidence type="ECO:0000256" key="2">
    <source>
        <dbReference type="ARBA" id="ARBA00023125"/>
    </source>
</evidence>
<dbReference type="InterPro" id="IPR025269">
    <property type="entry name" value="SAM-like_dom"/>
</dbReference>
<keyword evidence="3" id="KW-0233">DNA recombination</keyword>
<dbReference type="PROSITE" id="PS51898">
    <property type="entry name" value="TYR_RECOMBINASE"/>
    <property type="match status" value="1"/>
</dbReference>
<dbReference type="Pfam" id="PF13102">
    <property type="entry name" value="Phage_int_SAM_5"/>
    <property type="match status" value="1"/>
</dbReference>
<name>A0ABU2Y3A2_9FLAO</name>
<feature type="domain" description="Tyr recombinase" evidence="4">
    <location>
        <begin position="221"/>
        <end position="395"/>
    </location>
</feature>
<dbReference type="Pfam" id="PF17293">
    <property type="entry name" value="Arm-DNA-bind_5"/>
    <property type="match status" value="1"/>
</dbReference>
<keyword evidence="6" id="KW-1185">Reference proteome</keyword>
<dbReference type="Gene3D" id="1.10.150.130">
    <property type="match status" value="1"/>
</dbReference>
<dbReference type="InterPro" id="IPR002104">
    <property type="entry name" value="Integrase_catalytic"/>
</dbReference>
<gene>
    <name evidence="5" type="ORF">RM519_05195</name>
</gene>
<evidence type="ECO:0000313" key="6">
    <source>
        <dbReference type="Proteomes" id="UP001252186"/>
    </source>
</evidence>
<keyword evidence="2" id="KW-0238">DNA-binding</keyword>
<sequence length="403" mass="47206">MKTHKLNIRYVLKKNKTRVNGTSPLQCRITYLGKRKQFATGQFVHPKNWFSKLQIVKPPNDENNNINTQLSLIKSKINRAFLLLQVKEEEFDVDDIYNQFVGKRTASERTLLDAFDYHIDRMQQLVGIEVKQVSVDKYHQSLVHVKSFLKFKFNKRDYLLKDLKLNYLTDFEHYLKTEKKFLPNSVYKTIQRLKRVVRVAVGADYLAKDPFALHKANKPKIRVVFLSVEELKAFETHKFTQPRLQLVQDCFIFSCYTGLAYNELKRLSKKHIVKGFDGQLWIEMIREKTKKEIAVPLLLKARELIGKYSNNDEKIFPLMSNQRYNSYLKEMASLVGIEKRLTTHTARKTFASTVLLYNNVPMEIVCELLGHSSISTTTESYGKVIKKKVSDEVLRLNDYYLSN</sequence>
<accession>A0ABU2Y3A2</accession>